<evidence type="ECO:0000313" key="3">
    <source>
        <dbReference type="Proteomes" id="UP001066276"/>
    </source>
</evidence>
<feature type="region of interest" description="Disordered" evidence="1">
    <location>
        <begin position="1"/>
        <end position="30"/>
    </location>
</feature>
<comment type="caution">
    <text evidence="2">The sequence shown here is derived from an EMBL/GenBank/DDBJ whole genome shotgun (WGS) entry which is preliminary data.</text>
</comment>
<accession>A0AAV7VH96</accession>
<organism evidence="2 3">
    <name type="scientific">Pleurodeles waltl</name>
    <name type="common">Iberian ribbed newt</name>
    <dbReference type="NCBI Taxonomy" id="8319"/>
    <lineage>
        <taxon>Eukaryota</taxon>
        <taxon>Metazoa</taxon>
        <taxon>Chordata</taxon>
        <taxon>Craniata</taxon>
        <taxon>Vertebrata</taxon>
        <taxon>Euteleostomi</taxon>
        <taxon>Amphibia</taxon>
        <taxon>Batrachia</taxon>
        <taxon>Caudata</taxon>
        <taxon>Salamandroidea</taxon>
        <taxon>Salamandridae</taxon>
        <taxon>Pleurodelinae</taxon>
        <taxon>Pleurodeles</taxon>
    </lineage>
</organism>
<proteinExistence type="predicted"/>
<protein>
    <submittedName>
        <fullName evidence="2">Uncharacterized protein</fullName>
    </submittedName>
</protein>
<dbReference type="EMBL" id="JANPWB010000003">
    <property type="protein sequence ID" value="KAJ1199575.1"/>
    <property type="molecule type" value="Genomic_DNA"/>
</dbReference>
<evidence type="ECO:0000313" key="2">
    <source>
        <dbReference type="EMBL" id="KAJ1199575.1"/>
    </source>
</evidence>
<name>A0AAV7VH96_PLEWA</name>
<keyword evidence="3" id="KW-1185">Reference proteome</keyword>
<dbReference type="AlphaFoldDB" id="A0AAV7VH96"/>
<reference evidence="2" key="1">
    <citation type="journal article" date="2022" name="bioRxiv">
        <title>Sequencing and chromosome-scale assembly of the giantPleurodeles waltlgenome.</title>
        <authorList>
            <person name="Brown T."/>
            <person name="Elewa A."/>
            <person name="Iarovenko S."/>
            <person name="Subramanian E."/>
            <person name="Araus A.J."/>
            <person name="Petzold A."/>
            <person name="Susuki M."/>
            <person name="Suzuki K.-i.T."/>
            <person name="Hayashi T."/>
            <person name="Toyoda A."/>
            <person name="Oliveira C."/>
            <person name="Osipova E."/>
            <person name="Leigh N.D."/>
            <person name="Simon A."/>
            <person name="Yun M.H."/>
        </authorList>
    </citation>
    <scope>NUCLEOTIDE SEQUENCE</scope>
    <source>
        <strain evidence="2">20211129_DDA</strain>
        <tissue evidence="2">Liver</tissue>
    </source>
</reference>
<dbReference type="Proteomes" id="UP001066276">
    <property type="component" value="Chromosome 2_1"/>
</dbReference>
<sequence length="159" mass="17485">MHGAHLGETGGTVALKSNPAGSLEPHQPPPLASTHGVYRQSFWQRRKCLSISVRCLFLLSRWGVWLAPLQLQFPLFPFRGNFQGAFEAALLDLFGGSGNSRAARSEVRKDTEATQPVPFFFSSQPVEHRASVFHSGQLHLGNNVWAERQTATSAPAKSF</sequence>
<gene>
    <name evidence="2" type="ORF">NDU88_003409</name>
</gene>
<evidence type="ECO:0000256" key="1">
    <source>
        <dbReference type="SAM" id="MobiDB-lite"/>
    </source>
</evidence>